<accession>A0A840GGC8</accession>
<evidence type="ECO:0000256" key="9">
    <source>
        <dbReference type="ARBA" id="ARBA00023306"/>
    </source>
</evidence>
<comment type="domain">
    <text evidence="11">Consists of 3 domains; the N-terminus binds the ribosome, the middle domain has PPIase activity, while the C-terminus has intrinsic chaperone activity on its own.</text>
</comment>
<dbReference type="GO" id="GO:0003755">
    <property type="term" value="F:peptidyl-prolyl cis-trans isomerase activity"/>
    <property type="evidence" value="ECO:0007669"/>
    <property type="project" value="UniProtKB-UniRule"/>
</dbReference>
<keyword evidence="6 11" id="KW-0697">Rotamase</keyword>
<dbReference type="InterPro" id="IPR008880">
    <property type="entry name" value="Trigger_fac_C"/>
</dbReference>
<comment type="subcellular location">
    <subcellularLocation>
        <location evidence="11">Cytoplasm</location>
    </subcellularLocation>
    <text evidence="11">About half TF is bound to the ribosome near the polypeptide exit tunnel while the other half is free in the cytoplasm.</text>
</comment>
<dbReference type="Pfam" id="PF05698">
    <property type="entry name" value="Trigger_C"/>
    <property type="match status" value="1"/>
</dbReference>
<comment type="similarity">
    <text evidence="2 11">Belongs to the FKBP-type PPIase family. Tig subfamily.</text>
</comment>
<dbReference type="HAMAP" id="MF_00303">
    <property type="entry name" value="Trigger_factor_Tig"/>
    <property type="match status" value="1"/>
</dbReference>
<dbReference type="InterPro" id="IPR046357">
    <property type="entry name" value="PPIase_dom_sf"/>
</dbReference>
<dbReference type="SUPFAM" id="SSF109998">
    <property type="entry name" value="Triger factor/SurA peptide-binding domain-like"/>
    <property type="match status" value="1"/>
</dbReference>
<evidence type="ECO:0000313" key="15">
    <source>
        <dbReference type="EMBL" id="MBB4247562.1"/>
    </source>
</evidence>
<dbReference type="InterPro" id="IPR036611">
    <property type="entry name" value="Trigger_fac_ribosome-bd_sf"/>
</dbReference>
<dbReference type="GO" id="GO:0015031">
    <property type="term" value="P:protein transport"/>
    <property type="evidence" value="ECO:0007669"/>
    <property type="project" value="UniProtKB-UniRule"/>
</dbReference>
<dbReference type="GO" id="GO:0043022">
    <property type="term" value="F:ribosome binding"/>
    <property type="evidence" value="ECO:0007669"/>
    <property type="project" value="TreeGrafter"/>
</dbReference>
<evidence type="ECO:0000256" key="3">
    <source>
        <dbReference type="ARBA" id="ARBA00013194"/>
    </source>
</evidence>
<dbReference type="Pfam" id="PF00254">
    <property type="entry name" value="FKBP_C"/>
    <property type="match status" value="1"/>
</dbReference>
<reference evidence="15 16" key="1">
    <citation type="submission" date="2020-08" db="EMBL/GenBank/DDBJ databases">
        <title>Genome sequencing of Purple Non-Sulfur Bacteria from various extreme environments.</title>
        <authorList>
            <person name="Mayer M."/>
        </authorList>
    </citation>
    <scope>NUCLEOTIDE SEQUENCE [LARGE SCALE GENOMIC DNA]</scope>
    <source>
        <strain evidence="15 16">2761</strain>
    </source>
</reference>
<dbReference type="SUPFAM" id="SSF102735">
    <property type="entry name" value="Trigger factor ribosome-binding domain"/>
    <property type="match status" value="1"/>
</dbReference>
<feature type="domain" description="PPIase FKBP-type" evidence="12">
    <location>
        <begin position="164"/>
        <end position="245"/>
    </location>
</feature>
<dbReference type="GO" id="GO:0043335">
    <property type="term" value="P:protein unfolding"/>
    <property type="evidence" value="ECO:0007669"/>
    <property type="project" value="TreeGrafter"/>
</dbReference>
<dbReference type="Gene3D" id="1.10.3120.10">
    <property type="entry name" value="Trigger factor, C-terminal domain"/>
    <property type="match status" value="1"/>
</dbReference>
<dbReference type="GO" id="GO:0051301">
    <property type="term" value="P:cell division"/>
    <property type="evidence" value="ECO:0007669"/>
    <property type="project" value="UniProtKB-KW"/>
</dbReference>
<dbReference type="SUPFAM" id="SSF54534">
    <property type="entry name" value="FKBP-like"/>
    <property type="match status" value="1"/>
</dbReference>
<dbReference type="GO" id="GO:0005737">
    <property type="term" value="C:cytoplasm"/>
    <property type="evidence" value="ECO:0007669"/>
    <property type="project" value="UniProtKB-SubCell"/>
</dbReference>
<evidence type="ECO:0000256" key="6">
    <source>
        <dbReference type="ARBA" id="ARBA00023110"/>
    </source>
</evidence>
<proteinExistence type="inferred from homology"/>
<comment type="function">
    <text evidence="11">Involved in protein export. Acts as a chaperone by maintaining the newly synthesized protein in an open conformation. Functions as a peptidyl-prolyl cis-trans isomerase.</text>
</comment>
<dbReference type="GO" id="GO:0051083">
    <property type="term" value="P:'de novo' cotranslational protein folding"/>
    <property type="evidence" value="ECO:0007669"/>
    <property type="project" value="TreeGrafter"/>
</dbReference>
<dbReference type="EMBL" id="JACIGE010000006">
    <property type="protein sequence ID" value="MBB4247562.1"/>
    <property type="molecule type" value="Genomic_DNA"/>
</dbReference>
<dbReference type="InterPro" id="IPR008881">
    <property type="entry name" value="Trigger_fac_ribosome-bd_bac"/>
</dbReference>
<protein>
    <recommendedName>
        <fullName evidence="4 11">Trigger factor</fullName>
        <shortName evidence="11">TF</shortName>
        <ecNumber evidence="3 11">5.2.1.8</ecNumber>
    </recommendedName>
    <alternativeName>
        <fullName evidence="10 11">PPIase</fullName>
    </alternativeName>
</protein>
<dbReference type="InterPro" id="IPR037041">
    <property type="entry name" value="Trigger_fac_C_sf"/>
</dbReference>
<dbReference type="Gene3D" id="3.10.50.40">
    <property type="match status" value="1"/>
</dbReference>
<evidence type="ECO:0000256" key="7">
    <source>
        <dbReference type="ARBA" id="ARBA00023186"/>
    </source>
</evidence>
<evidence type="ECO:0000256" key="5">
    <source>
        <dbReference type="ARBA" id="ARBA00022618"/>
    </source>
</evidence>
<evidence type="ECO:0000256" key="1">
    <source>
        <dbReference type="ARBA" id="ARBA00000971"/>
    </source>
</evidence>
<keyword evidence="11" id="KW-0963">Cytoplasm</keyword>
<name>A0A840GGC8_RHOTE</name>
<keyword evidence="5 11" id="KW-0132">Cell division</keyword>
<keyword evidence="16" id="KW-1185">Reference proteome</keyword>
<dbReference type="FunFam" id="3.10.50.40:FF:000001">
    <property type="entry name" value="Trigger factor"/>
    <property type="match status" value="1"/>
</dbReference>
<keyword evidence="7 11" id="KW-0143">Chaperone</keyword>
<feature type="domain" description="Trigger factor ribosome-binding bacterial" evidence="13">
    <location>
        <begin position="16"/>
        <end position="151"/>
    </location>
</feature>
<dbReference type="GO" id="GO:0044183">
    <property type="term" value="F:protein folding chaperone"/>
    <property type="evidence" value="ECO:0007669"/>
    <property type="project" value="TreeGrafter"/>
</dbReference>
<dbReference type="InterPro" id="IPR005215">
    <property type="entry name" value="Trig_fac"/>
</dbReference>
<evidence type="ECO:0000259" key="14">
    <source>
        <dbReference type="Pfam" id="PF05698"/>
    </source>
</evidence>
<evidence type="ECO:0000256" key="10">
    <source>
        <dbReference type="ARBA" id="ARBA00029986"/>
    </source>
</evidence>
<feature type="domain" description="Trigger factor C-terminal" evidence="14">
    <location>
        <begin position="273"/>
        <end position="422"/>
    </location>
</feature>
<dbReference type="PANTHER" id="PTHR30560:SF3">
    <property type="entry name" value="TRIGGER FACTOR-LIKE PROTEIN TIG, CHLOROPLASTIC"/>
    <property type="match status" value="1"/>
</dbReference>
<dbReference type="NCBIfam" id="TIGR00115">
    <property type="entry name" value="tig"/>
    <property type="match status" value="1"/>
</dbReference>
<keyword evidence="9 11" id="KW-0131">Cell cycle</keyword>
<dbReference type="EC" id="5.2.1.8" evidence="3 11"/>
<dbReference type="PIRSF" id="PIRSF003095">
    <property type="entry name" value="Trigger_factor"/>
    <property type="match status" value="1"/>
</dbReference>
<dbReference type="RefSeq" id="WP_153116563.1">
    <property type="nucleotide sequence ID" value="NZ_JACIGE010000006.1"/>
</dbReference>
<dbReference type="OrthoDB" id="9767721at2"/>
<organism evidence="15 16">
    <name type="scientific">Rhodocyclus tenuis</name>
    <name type="common">Rhodospirillum tenue</name>
    <dbReference type="NCBI Taxonomy" id="1066"/>
    <lineage>
        <taxon>Bacteria</taxon>
        <taxon>Pseudomonadati</taxon>
        <taxon>Pseudomonadota</taxon>
        <taxon>Betaproteobacteria</taxon>
        <taxon>Rhodocyclales</taxon>
        <taxon>Rhodocyclaceae</taxon>
        <taxon>Rhodocyclus</taxon>
    </lineage>
</organism>
<evidence type="ECO:0000256" key="4">
    <source>
        <dbReference type="ARBA" id="ARBA00016902"/>
    </source>
</evidence>
<evidence type="ECO:0000256" key="11">
    <source>
        <dbReference type="HAMAP-Rule" id="MF_00303"/>
    </source>
</evidence>
<dbReference type="Gene3D" id="3.30.70.1050">
    <property type="entry name" value="Trigger factor ribosome-binding domain"/>
    <property type="match status" value="1"/>
</dbReference>
<comment type="caution">
    <text evidence="15">The sequence shown here is derived from an EMBL/GenBank/DDBJ whole genome shotgun (WGS) entry which is preliminary data.</text>
</comment>
<dbReference type="InterPro" id="IPR027304">
    <property type="entry name" value="Trigger_fact/SurA_dom_sf"/>
</dbReference>
<dbReference type="AlphaFoldDB" id="A0A840GGC8"/>
<sequence length="442" mass="49024">METTVANTPETEQPAVNPLERRIDLSVALADFEKDVAQRLQRMGRKLKLPGFRPGKAPISLVTRQYGDEARHEALTDALDRALGEAVQAQQLRVAGYPKIEAKASESTTHLEFSAVFEVYPEVKVGAFDDVAIDRVVFEVTDAEVDSTLDILRQQRVRYEEADRAASAGDQVVIDFLGRKGDEPFAGGQATDYGFVLGRGAMLADFEAAVVGLKAGESKTFEMTFPADYPAAELAGQAVSFDVTVKKVSAPVLPEIDADFARALGVDDGDLVRMRSEIEGNLRREVKKRLRSRVKEQVLDALLKVTPVQAPKALVEDEIKRLMDQARQEMEQRGVKGKDFPVQPEWFVDQAVRRIQLGLILAQVIRETELKADPAEVRAIIEEAAQSYENPEQVVHWYYGQPERLAEIEAVAVEAAVVDWVLAKAKVNEHPIAFEELMGRKS</sequence>
<dbReference type="Proteomes" id="UP000587070">
    <property type="component" value="Unassembled WGS sequence"/>
</dbReference>
<gene>
    <name evidence="11" type="primary">tig</name>
    <name evidence="15" type="ORF">GGD90_001936</name>
</gene>
<evidence type="ECO:0000256" key="8">
    <source>
        <dbReference type="ARBA" id="ARBA00023235"/>
    </source>
</evidence>
<keyword evidence="8 11" id="KW-0413">Isomerase</keyword>
<comment type="catalytic activity">
    <reaction evidence="1 11">
        <text>[protein]-peptidylproline (omega=180) = [protein]-peptidylproline (omega=0)</text>
        <dbReference type="Rhea" id="RHEA:16237"/>
        <dbReference type="Rhea" id="RHEA-COMP:10747"/>
        <dbReference type="Rhea" id="RHEA-COMP:10748"/>
        <dbReference type="ChEBI" id="CHEBI:83833"/>
        <dbReference type="ChEBI" id="CHEBI:83834"/>
        <dbReference type="EC" id="5.2.1.8"/>
    </reaction>
</comment>
<evidence type="ECO:0000313" key="16">
    <source>
        <dbReference type="Proteomes" id="UP000587070"/>
    </source>
</evidence>
<evidence type="ECO:0000259" key="12">
    <source>
        <dbReference type="Pfam" id="PF00254"/>
    </source>
</evidence>
<dbReference type="PANTHER" id="PTHR30560">
    <property type="entry name" value="TRIGGER FACTOR CHAPERONE AND PEPTIDYL-PROLYL CIS/TRANS ISOMERASE"/>
    <property type="match status" value="1"/>
</dbReference>
<evidence type="ECO:0000259" key="13">
    <source>
        <dbReference type="Pfam" id="PF05697"/>
    </source>
</evidence>
<dbReference type="Pfam" id="PF05697">
    <property type="entry name" value="Trigger_N"/>
    <property type="match status" value="1"/>
</dbReference>
<evidence type="ECO:0000256" key="2">
    <source>
        <dbReference type="ARBA" id="ARBA00005464"/>
    </source>
</evidence>
<dbReference type="InterPro" id="IPR001179">
    <property type="entry name" value="PPIase_FKBP_dom"/>
</dbReference>